<protein>
    <recommendedName>
        <fullName evidence="4">Lipoprotein</fullName>
    </recommendedName>
</protein>
<keyword evidence="3" id="KW-1185">Reference proteome</keyword>
<dbReference type="EMBL" id="QGNZ01000001">
    <property type="protein sequence ID" value="PWS29299.1"/>
    <property type="molecule type" value="Genomic_DNA"/>
</dbReference>
<sequence length="150" mass="17145">MKYIFLFLTASILASCNISAGTHGSFKQYDFKVSKTILEKAVNALIENNPNIMRDSLKTLDNYNDGTTYFTIKIASSGINNEYVVRYYGDEKDWNSERSSAIFICYAYHNNYGGTSETDKLTNAEKKDLLIYFEANFIEKLHKELALSQK</sequence>
<evidence type="ECO:0000313" key="2">
    <source>
        <dbReference type="EMBL" id="PWS29299.1"/>
    </source>
</evidence>
<reference evidence="2 3" key="1">
    <citation type="submission" date="2018-05" db="EMBL/GenBank/DDBJ databases">
        <title>Pedobacter paludis sp. nov., isolated from wetland soil.</title>
        <authorList>
            <person name="Zhang Y."/>
            <person name="Wang G."/>
        </authorList>
    </citation>
    <scope>NUCLEOTIDE SEQUENCE [LARGE SCALE GENOMIC DNA]</scope>
    <source>
        <strain evidence="2 3">KCTC22721</strain>
    </source>
</reference>
<evidence type="ECO:0008006" key="4">
    <source>
        <dbReference type="Google" id="ProtNLM"/>
    </source>
</evidence>
<gene>
    <name evidence="2" type="ORF">DHW03_05640</name>
</gene>
<feature type="signal peptide" evidence="1">
    <location>
        <begin position="1"/>
        <end position="20"/>
    </location>
</feature>
<dbReference type="AlphaFoldDB" id="A0A317ETZ7"/>
<proteinExistence type="predicted"/>
<dbReference type="RefSeq" id="WP_109924728.1">
    <property type="nucleotide sequence ID" value="NZ_QGNZ01000001.1"/>
</dbReference>
<accession>A0A317ETZ7</accession>
<organism evidence="2 3">
    <name type="scientific">Pedobacter yonginense</name>
    <dbReference type="NCBI Taxonomy" id="651869"/>
    <lineage>
        <taxon>Bacteria</taxon>
        <taxon>Pseudomonadati</taxon>
        <taxon>Bacteroidota</taxon>
        <taxon>Sphingobacteriia</taxon>
        <taxon>Sphingobacteriales</taxon>
        <taxon>Sphingobacteriaceae</taxon>
        <taxon>Pedobacter</taxon>
    </lineage>
</organism>
<name>A0A317ETZ7_9SPHI</name>
<evidence type="ECO:0000256" key="1">
    <source>
        <dbReference type="SAM" id="SignalP"/>
    </source>
</evidence>
<dbReference type="OrthoDB" id="798016at2"/>
<evidence type="ECO:0000313" key="3">
    <source>
        <dbReference type="Proteomes" id="UP000245379"/>
    </source>
</evidence>
<comment type="caution">
    <text evidence="2">The sequence shown here is derived from an EMBL/GenBank/DDBJ whole genome shotgun (WGS) entry which is preliminary data.</text>
</comment>
<dbReference type="PROSITE" id="PS51257">
    <property type="entry name" value="PROKAR_LIPOPROTEIN"/>
    <property type="match status" value="1"/>
</dbReference>
<dbReference type="Proteomes" id="UP000245379">
    <property type="component" value="Unassembled WGS sequence"/>
</dbReference>
<keyword evidence="1" id="KW-0732">Signal</keyword>
<feature type="chain" id="PRO_5016347520" description="Lipoprotein" evidence="1">
    <location>
        <begin position="21"/>
        <end position="150"/>
    </location>
</feature>